<evidence type="ECO:0000256" key="6">
    <source>
        <dbReference type="ARBA" id="ARBA00023277"/>
    </source>
</evidence>
<comment type="similarity">
    <text evidence="1">Belongs to the four-carbon acid sugar kinase family.</text>
</comment>
<dbReference type="InterPro" id="IPR042213">
    <property type="entry name" value="NBD_C_sf"/>
</dbReference>
<evidence type="ECO:0000259" key="8">
    <source>
        <dbReference type="Pfam" id="PF17042"/>
    </source>
</evidence>
<dbReference type="SUPFAM" id="SSF142764">
    <property type="entry name" value="YgbK-like"/>
    <property type="match status" value="1"/>
</dbReference>
<evidence type="ECO:0000256" key="2">
    <source>
        <dbReference type="ARBA" id="ARBA00022679"/>
    </source>
</evidence>
<dbReference type="Gene3D" id="3.40.50.10840">
    <property type="entry name" value="Putative sugar-binding, N-terminal domain"/>
    <property type="match status" value="1"/>
</dbReference>
<evidence type="ECO:0000313" key="10">
    <source>
        <dbReference type="Proteomes" id="UP000196084"/>
    </source>
</evidence>
<dbReference type="Pfam" id="PF07005">
    <property type="entry name" value="SBD_N"/>
    <property type="match status" value="1"/>
</dbReference>
<dbReference type="InterPro" id="IPR031475">
    <property type="entry name" value="NBD_C"/>
</dbReference>
<evidence type="ECO:0000313" key="9">
    <source>
        <dbReference type="EMBL" id="OVE85419.1"/>
    </source>
</evidence>
<keyword evidence="3" id="KW-0547">Nucleotide-binding</keyword>
<keyword evidence="5" id="KW-0067">ATP-binding</keyword>
<evidence type="ECO:0000256" key="5">
    <source>
        <dbReference type="ARBA" id="ARBA00022840"/>
    </source>
</evidence>
<dbReference type="OrthoDB" id="242658at2157"/>
<keyword evidence="6" id="KW-0119">Carbohydrate metabolism</keyword>
<dbReference type="Pfam" id="PF17042">
    <property type="entry name" value="NBD_C"/>
    <property type="match status" value="1"/>
</dbReference>
<keyword evidence="2" id="KW-0808">Transferase</keyword>
<organism evidence="9 10">
    <name type="scientific">Natronolimnobius baerhuensis</name>
    <dbReference type="NCBI Taxonomy" id="253108"/>
    <lineage>
        <taxon>Archaea</taxon>
        <taxon>Methanobacteriati</taxon>
        <taxon>Methanobacteriota</taxon>
        <taxon>Stenosarchaea group</taxon>
        <taxon>Halobacteria</taxon>
        <taxon>Halobacteriales</taxon>
        <taxon>Natrialbaceae</taxon>
        <taxon>Natronolimnobius</taxon>
    </lineage>
</organism>
<gene>
    <name evidence="9" type="ORF">B2G88_00895</name>
</gene>
<dbReference type="RefSeq" id="WP_087713719.1">
    <property type="nucleotide sequence ID" value="NZ_MWPH01000001.1"/>
</dbReference>
<protein>
    <recommendedName>
        <fullName evidence="11">Four-carbon acid sugar kinase family protein</fullName>
    </recommendedName>
</protein>
<sequence length="420" mass="42538">MERALVVADDYTGAMDTGQRFAANGRSVRVVLSGPDSSGLERRDSSDPDVLVVDANTRAADSETAGDTVSRLLSDAPSLVYKKVDSTLRGNVVSEVDAALAALGADLAVVAPAFPATGRVTVNDRLLVDGVSLADAGYGVQSSTLESRFATSQYDCESLPIDTVVSGRDAIRSALESTLGGEPTLVTCDAIHERHLESIGAAAQSLEATVLFVGSGGLASALSVPGMDTMAAPAVDRPAGDVLGVVGSINDRTLEQLAAVPDNRVVRLAPTDAVSDPLRAGQNAARPLQERLEAHGEAVVTGALEPGDVEQAREGAAALDRDIGPGSRIESALASAAAETAKSTFLSGLFLTGGSVARATLERLNATAIDLSGGAVDDGIPVGHLVDGDLAGATVITKAGGFGSPGSIVNCLSALDEAND</sequence>
<name>A0A202EB08_9EURY</name>
<accession>A0A202EB08</accession>
<evidence type="ECO:0008006" key="11">
    <source>
        <dbReference type="Google" id="ProtNLM"/>
    </source>
</evidence>
<comment type="caution">
    <text evidence="9">The sequence shown here is derived from an EMBL/GenBank/DDBJ whole genome shotgun (WGS) entry which is preliminary data.</text>
</comment>
<dbReference type="Proteomes" id="UP000196084">
    <property type="component" value="Unassembled WGS sequence"/>
</dbReference>
<dbReference type="InterPro" id="IPR037051">
    <property type="entry name" value="4-carb_acid_sugar_kinase_N_sf"/>
</dbReference>
<dbReference type="InterPro" id="IPR010737">
    <property type="entry name" value="4-carb_acid_sugar_kinase_N"/>
</dbReference>
<dbReference type="GO" id="GO:0016301">
    <property type="term" value="F:kinase activity"/>
    <property type="evidence" value="ECO:0007669"/>
    <property type="project" value="UniProtKB-KW"/>
</dbReference>
<reference evidence="9 10" key="1">
    <citation type="submission" date="2017-02" db="EMBL/GenBank/DDBJ databases">
        <title>Natronthermophilus aegyptiacus gen. nov.,sp. nov., an aerobic, extremely halophilic alkalithermophilic archaeon isolated from the athalassohaline Wadi An Natrun, Egypt.</title>
        <authorList>
            <person name="Zhao B."/>
        </authorList>
    </citation>
    <scope>NUCLEOTIDE SEQUENCE [LARGE SCALE GENOMIC DNA]</scope>
    <source>
        <strain evidence="9 10">CGMCC 1.3597</strain>
    </source>
</reference>
<feature type="domain" description="Four-carbon acid sugar kinase N-terminal" evidence="7">
    <location>
        <begin position="5"/>
        <end position="222"/>
    </location>
</feature>
<evidence type="ECO:0000256" key="4">
    <source>
        <dbReference type="ARBA" id="ARBA00022777"/>
    </source>
</evidence>
<evidence type="ECO:0000256" key="3">
    <source>
        <dbReference type="ARBA" id="ARBA00022741"/>
    </source>
</evidence>
<evidence type="ECO:0000259" key="7">
    <source>
        <dbReference type="Pfam" id="PF07005"/>
    </source>
</evidence>
<keyword evidence="4" id="KW-0418">Kinase</keyword>
<dbReference type="AlphaFoldDB" id="A0A202EB08"/>
<feature type="domain" description="Four-carbon acid sugar kinase nucleotide binding" evidence="8">
    <location>
        <begin position="243"/>
        <end position="405"/>
    </location>
</feature>
<evidence type="ECO:0000256" key="1">
    <source>
        <dbReference type="ARBA" id="ARBA00005715"/>
    </source>
</evidence>
<dbReference type="GO" id="GO:0005524">
    <property type="term" value="F:ATP binding"/>
    <property type="evidence" value="ECO:0007669"/>
    <property type="project" value="UniProtKB-KW"/>
</dbReference>
<dbReference type="EMBL" id="MWPH01000001">
    <property type="protein sequence ID" value="OVE85419.1"/>
    <property type="molecule type" value="Genomic_DNA"/>
</dbReference>
<proteinExistence type="inferred from homology"/>
<dbReference type="Gene3D" id="3.40.980.20">
    <property type="entry name" value="Four-carbon acid sugar kinase, nucleotide binding domain"/>
    <property type="match status" value="1"/>
</dbReference>
<keyword evidence="10" id="KW-1185">Reference proteome</keyword>